<keyword evidence="3" id="KW-0285">Flavoprotein</keyword>
<dbReference type="Pfam" id="PF00732">
    <property type="entry name" value="GMC_oxred_N"/>
    <property type="match status" value="1"/>
</dbReference>
<evidence type="ECO:0000259" key="4">
    <source>
        <dbReference type="PROSITE" id="PS00623"/>
    </source>
</evidence>
<evidence type="ECO:0000256" key="3">
    <source>
        <dbReference type="RuleBase" id="RU003968"/>
    </source>
</evidence>
<comment type="cofactor">
    <cofactor evidence="2">
        <name>FAD</name>
        <dbReference type="ChEBI" id="CHEBI:57692"/>
    </cofactor>
</comment>
<dbReference type="PROSITE" id="PS00624">
    <property type="entry name" value="GMC_OXRED_2"/>
    <property type="match status" value="1"/>
</dbReference>
<name>A0A3D8SQ15_9HELO</name>
<evidence type="ECO:0000256" key="2">
    <source>
        <dbReference type="PIRSR" id="PIRSR000137-2"/>
    </source>
</evidence>
<protein>
    <recommendedName>
        <fullName evidence="4 5">Glucose-methanol-choline oxidoreductase N-terminal domain-containing protein</fullName>
    </recommendedName>
</protein>
<comment type="caution">
    <text evidence="6">The sequence shown here is derived from an EMBL/GenBank/DDBJ whole genome shotgun (WGS) entry which is preliminary data.</text>
</comment>
<reference evidence="6 7" key="1">
    <citation type="journal article" date="2018" name="IMA Fungus">
        <title>IMA Genome-F 9: Draft genome sequence of Annulohypoxylon stygium, Aspergillus mulundensis, Berkeleyomyces basicola (syn. Thielaviopsis basicola), Ceratocystis smalleyi, two Cercospora beticola strains, Coleophoma cylindrospora, Fusarium fracticaudum, Phialophora cf. hyalina, and Morchella septimelata.</title>
        <authorList>
            <person name="Wingfield B.D."/>
            <person name="Bills G.F."/>
            <person name="Dong Y."/>
            <person name="Huang W."/>
            <person name="Nel W.J."/>
            <person name="Swalarsk-Parry B.S."/>
            <person name="Vaghefi N."/>
            <person name="Wilken P.M."/>
            <person name="An Z."/>
            <person name="de Beer Z.W."/>
            <person name="De Vos L."/>
            <person name="Chen L."/>
            <person name="Duong T.A."/>
            <person name="Gao Y."/>
            <person name="Hammerbacher A."/>
            <person name="Kikkert J.R."/>
            <person name="Li Y."/>
            <person name="Li H."/>
            <person name="Li K."/>
            <person name="Li Q."/>
            <person name="Liu X."/>
            <person name="Ma X."/>
            <person name="Naidoo K."/>
            <person name="Pethybridge S.J."/>
            <person name="Sun J."/>
            <person name="Steenkamp E.T."/>
            <person name="van der Nest M.A."/>
            <person name="van Wyk S."/>
            <person name="Wingfield M.J."/>
            <person name="Xiong C."/>
            <person name="Yue Q."/>
            <person name="Zhang X."/>
        </authorList>
    </citation>
    <scope>NUCLEOTIDE SEQUENCE [LARGE SCALE GENOMIC DNA]</scope>
    <source>
        <strain evidence="6 7">BP6252</strain>
    </source>
</reference>
<organism evidence="6 7">
    <name type="scientific">Coleophoma cylindrospora</name>
    <dbReference type="NCBI Taxonomy" id="1849047"/>
    <lineage>
        <taxon>Eukaryota</taxon>
        <taxon>Fungi</taxon>
        <taxon>Dikarya</taxon>
        <taxon>Ascomycota</taxon>
        <taxon>Pezizomycotina</taxon>
        <taxon>Leotiomycetes</taxon>
        <taxon>Helotiales</taxon>
        <taxon>Dermateaceae</taxon>
        <taxon>Coleophoma</taxon>
    </lineage>
</organism>
<dbReference type="GO" id="GO:0016614">
    <property type="term" value="F:oxidoreductase activity, acting on CH-OH group of donors"/>
    <property type="evidence" value="ECO:0007669"/>
    <property type="project" value="InterPro"/>
</dbReference>
<comment type="similarity">
    <text evidence="1 3">Belongs to the GMC oxidoreductase family.</text>
</comment>
<dbReference type="SUPFAM" id="SSF51905">
    <property type="entry name" value="FAD/NAD(P)-binding domain"/>
    <property type="match status" value="1"/>
</dbReference>
<dbReference type="PROSITE" id="PS00623">
    <property type="entry name" value="GMC_OXRED_1"/>
    <property type="match status" value="1"/>
</dbReference>
<dbReference type="PANTHER" id="PTHR11552:SF123">
    <property type="entry name" value="GMC OXIDOREDUCTASE (AFU_ORTHOLOGUE AFUA_2G01770)-RELATED"/>
    <property type="match status" value="1"/>
</dbReference>
<feature type="domain" description="Glucose-methanol-choline oxidoreductase N-terminal" evidence="5">
    <location>
        <begin position="257"/>
        <end position="271"/>
    </location>
</feature>
<keyword evidence="7" id="KW-1185">Reference proteome</keyword>
<dbReference type="InterPro" id="IPR012132">
    <property type="entry name" value="GMC_OxRdtase"/>
</dbReference>
<evidence type="ECO:0000259" key="5">
    <source>
        <dbReference type="PROSITE" id="PS00624"/>
    </source>
</evidence>
<dbReference type="AlphaFoldDB" id="A0A3D8SQ15"/>
<dbReference type="Gene3D" id="3.30.560.10">
    <property type="entry name" value="Glucose Oxidase, domain 3"/>
    <property type="match status" value="1"/>
</dbReference>
<evidence type="ECO:0000313" key="6">
    <source>
        <dbReference type="EMBL" id="RDW88405.1"/>
    </source>
</evidence>
<dbReference type="STRING" id="1849047.A0A3D8SQ15"/>
<feature type="domain" description="Glucose-methanol-choline oxidoreductase N-terminal" evidence="4">
    <location>
        <begin position="83"/>
        <end position="106"/>
    </location>
</feature>
<sequence>MSEVYDYIVVGAGIGGTVVASRLHERDPNLKILILEAGQDATNNPLVPTPLTAVLLQRTEVDWNYETVPQKHLDGCRIPLPSGKAVGGSSVINWGVWTRGDAQDYDDWAALVGDQRWSYQGLLPYFRKTEHYHDGGKSVETHGYDGPVPTASVSSSRRNYVFREPLKAAWAKNGVEYNPDGNSGSQLGLAEVVEARKDGSRVISSSVYPLTDVELLTDKLVSRIIIESQGTKKVATGVELVDGTVYHAKQEVILSAGALQTPKILMLSGIGPAEQLQRHGINQIVDSPEVGKNHWDHFGLRTHWKLKNPGLGASLGSPEWKDPAFMMGNPIDWFVSIDAPSEELAAALVADGVPAAEVKHHSLIKTPRCHSWSIMQYVGMSLANPVIPMDGSHVQTGVLCTLPTSRGTVTLASADPSAKPIVDPNYYSTEADRYRIRQAARLLLKVLTETSEGQDMVAHLALPDGCADLSPNSVDEDIDGVAQRANMTIHHHAGTASMGKVVDNELKVKGVEQLRVVDASVIPSPISCPIQVAVYALAEQAVDMILKS</sequence>
<dbReference type="InterPro" id="IPR000172">
    <property type="entry name" value="GMC_OxRdtase_N"/>
</dbReference>
<dbReference type="OrthoDB" id="269227at2759"/>
<dbReference type="InterPro" id="IPR036188">
    <property type="entry name" value="FAD/NAD-bd_sf"/>
</dbReference>
<keyword evidence="2 3" id="KW-0274">FAD</keyword>
<accession>A0A3D8SQ15</accession>
<gene>
    <name evidence="6" type="ORF">BP6252_00437</name>
</gene>
<dbReference type="SUPFAM" id="SSF54373">
    <property type="entry name" value="FAD-linked reductases, C-terminal domain"/>
    <property type="match status" value="1"/>
</dbReference>
<dbReference type="EMBL" id="PDLM01000001">
    <property type="protein sequence ID" value="RDW88405.1"/>
    <property type="molecule type" value="Genomic_DNA"/>
</dbReference>
<evidence type="ECO:0000256" key="1">
    <source>
        <dbReference type="ARBA" id="ARBA00010790"/>
    </source>
</evidence>
<dbReference type="PIRSF" id="PIRSF000137">
    <property type="entry name" value="Alcohol_oxidase"/>
    <property type="match status" value="1"/>
</dbReference>
<dbReference type="PANTHER" id="PTHR11552">
    <property type="entry name" value="GLUCOSE-METHANOL-CHOLINE GMC OXIDOREDUCTASE"/>
    <property type="match status" value="1"/>
</dbReference>
<feature type="binding site" evidence="2">
    <location>
        <begin position="93"/>
        <end position="96"/>
    </location>
    <ligand>
        <name>FAD</name>
        <dbReference type="ChEBI" id="CHEBI:57692"/>
    </ligand>
</feature>
<dbReference type="Pfam" id="PF05199">
    <property type="entry name" value="GMC_oxred_C"/>
    <property type="match status" value="1"/>
</dbReference>
<dbReference type="Proteomes" id="UP000256645">
    <property type="component" value="Unassembled WGS sequence"/>
</dbReference>
<proteinExistence type="inferred from homology"/>
<feature type="binding site" evidence="2">
    <location>
        <position position="221"/>
    </location>
    <ligand>
        <name>FAD</name>
        <dbReference type="ChEBI" id="CHEBI:57692"/>
    </ligand>
</feature>
<evidence type="ECO:0000313" key="7">
    <source>
        <dbReference type="Proteomes" id="UP000256645"/>
    </source>
</evidence>
<dbReference type="InterPro" id="IPR007867">
    <property type="entry name" value="GMC_OxRtase_C"/>
</dbReference>
<dbReference type="Gene3D" id="3.50.50.60">
    <property type="entry name" value="FAD/NAD(P)-binding domain"/>
    <property type="match status" value="1"/>
</dbReference>
<dbReference type="GO" id="GO:0050660">
    <property type="term" value="F:flavin adenine dinucleotide binding"/>
    <property type="evidence" value="ECO:0007669"/>
    <property type="project" value="InterPro"/>
</dbReference>